<dbReference type="InterPro" id="IPR036188">
    <property type="entry name" value="FAD/NAD-bd_sf"/>
</dbReference>
<dbReference type="Pfam" id="PF13450">
    <property type="entry name" value="NAD_binding_8"/>
    <property type="match status" value="1"/>
</dbReference>
<reference evidence="2" key="1">
    <citation type="journal article" date="2018" name="Genome Biol. Evol.">
        <title>Genomics and development of Lentinus tigrinus, a white-rot wood-decaying mushroom with dimorphic fruiting bodies.</title>
        <authorList>
            <person name="Wu B."/>
            <person name="Xu Z."/>
            <person name="Knudson A."/>
            <person name="Carlson A."/>
            <person name="Chen N."/>
            <person name="Kovaka S."/>
            <person name="LaButti K."/>
            <person name="Lipzen A."/>
            <person name="Pennachio C."/>
            <person name="Riley R."/>
            <person name="Schakwitz W."/>
            <person name="Umezawa K."/>
            <person name="Ohm R.A."/>
            <person name="Grigoriev I.V."/>
            <person name="Nagy L.G."/>
            <person name="Gibbons J."/>
            <person name="Hibbett D."/>
        </authorList>
    </citation>
    <scope>NUCLEOTIDE SEQUENCE [LARGE SCALE GENOMIC DNA]</scope>
    <source>
        <strain evidence="2">ALCF2SS1-6</strain>
    </source>
</reference>
<dbReference type="SUPFAM" id="SSF51905">
    <property type="entry name" value="FAD/NAD(P)-binding domain"/>
    <property type="match status" value="1"/>
</dbReference>
<dbReference type="AlphaFoldDB" id="A0A5C2SLI4"/>
<dbReference type="PANTHER" id="PTHR42877">
    <property type="entry name" value="L-ORNITHINE N(5)-MONOOXYGENASE-RELATED"/>
    <property type="match status" value="1"/>
</dbReference>
<proteinExistence type="inferred from homology"/>
<name>A0A5C2SLI4_9APHY</name>
<protein>
    <submittedName>
        <fullName evidence="2">FAD/NAD-P-binding domain-containing protein</fullName>
    </submittedName>
</protein>
<dbReference type="EMBL" id="ML122254">
    <property type="protein sequence ID" value="RPD64521.1"/>
    <property type="molecule type" value="Genomic_DNA"/>
</dbReference>
<dbReference type="Gene3D" id="3.50.50.60">
    <property type="entry name" value="FAD/NAD(P)-binding domain"/>
    <property type="match status" value="2"/>
</dbReference>
<dbReference type="InterPro" id="IPR051209">
    <property type="entry name" value="FAD-bind_Monooxygenase_sf"/>
</dbReference>
<dbReference type="OrthoDB" id="74360at2759"/>
<keyword evidence="3" id="KW-1185">Reference proteome</keyword>
<dbReference type="Proteomes" id="UP000313359">
    <property type="component" value="Unassembled WGS sequence"/>
</dbReference>
<sequence length="620" mass="70766">MLQPRIKQVIARLGYNNTILHNNEIMSANKLAEDATTRGPFALGDFAIDEYRPIRVAVIGAGISGIVAGVRFPQKVPNVQLTIYEKDDGVGGTWYRNRYPGLACDIPAHCYQLTFEEKDWSALYAPGTEIREYLQGIVDKYELMRFIKLRHEVVGAQYAEDTGKWHLRVRRTDAETGATSEFENVVDVLIPAIGVLSRWDWPDIEGLHDFKGELHHTAGFDPQEKSWQEVAEDWKDKKVAVIGVGSSAIQLVPAIQPKVQRLYNYVRGKTWLAVPFASDTFATLLGRAPEDAEDYHFSAEEIERFKTDEAFYRRFRAVMENDMNSMHAATLRGSDLQKEATELFKANMRRKLAKKPWIADCLMPTFPVACRRLTPGPGYLEALVEDNVEFITSPIKRITERGIETIDGQHTELDMIFCATGYDTSFQLPFEIVGRDGMRLNDRWQPHPTTYLTMCVDGFPNMFMVLGPNSGIGSGSMLIMIEYEVMYAVQAVLKMQRERLKSIEVQREALLDFDDYLESYFPKTVYSEKCRSWYKMGAEDGRVVGLWPGSALAAAKAIMHPRWEDFKYELIDPSKNRFFWFGDGQTYNEKTMSGDRAWYLGEEYVDVPPVPDKQSRLMGL</sequence>
<dbReference type="PANTHER" id="PTHR42877:SF7">
    <property type="entry name" value="FLAVIN-BINDING MONOOXYGENASE-RELATED"/>
    <property type="match status" value="1"/>
</dbReference>
<organism evidence="2 3">
    <name type="scientific">Lentinus tigrinus ALCF2SS1-6</name>
    <dbReference type="NCBI Taxonomy" id="1328759"/>
    <lineage>
        <taxon>Eukaryota</taxon>
        <taxon>Fungi</taxon>
        <taxon>Dikarya</taxon>
        <taxon>Basidiomycota</taxon>
        <taxon>Agaricomycotina</taxon>
        <taxon>Agaricomycetes</taxon>
        <taxon>Polyporales</taxon>
        <taxon>Polyporaceae</taxon>
        <taxon>Lentinus</taxon>
    </lineage>
</organism>
<accession>A0A5C2SLI4</accession>
<evidence type="ECO:0000313" key="2">
    <source>
        <dbReference type="EMBL" id="RPD64521.1"/>
    </source>
</evidence>
<dbReference type="STRING" id="1328759.A0A5C2SLI4"/>
<evidence type="ECO:0000256" key="1">
    <source>
        <dbReference type="ARBA" id="ARBA00010139"/>
    </source>
</evidence>
<comment type="similarity">
    <text evidence="1">Belongs to the FAD-binding monooxygenase family.</text>
</comment>
<gene>
    <name evidence="2" type="ORF">L227DRAFT_331164</name>
</gene>
<evidence type="ECO:0000313" key="3">
    <source>
        <dbReference type="Proteomes" id="UP000313359"/>
    </source>
</evidence>